<organism evidence="2 3">
    <name type="scientific">Arthrobotrys musiformis</name>
    <dbReference type="NCBI Taxonomy" id="47236"/>
    <lineage>
        <taxon>Eukaryota</taxon>
        <taxon>Fungi</taxon>
        <taxon>Dikarya</taxon>
        <taxon>Ascomycota</taxon>
        <taxon>Pezizomycotina</taxon>
        <taxon>Orbiliomycetes</taxon>
        <taxon>Orbiliales</taxon>
        <taxon>Orbiliaceae</taxon>
        <taxon>Arthrobotrys</taxon>
    </lineage>
</organism>
<name>A0AAV9WNP8_9PEZI</name>
<dbReference type="AlphaFoldDB" id="A0AAV9WNP8"/>
<dbReference type="EMBL" id="JAVHJL010000001">
    <property type="protein sequence ID" value="KAK6511345.1"/>
    <property type="molecule type" value="Genomic_DNA"/>
</dbReference>
<sequence length="258" mass="29836">METQVHQQLESSRMRSRFVQPKKTNYTSLLFILSVSLSFYFSKEFGLLPLVRAEDAGIPIDTSYDGTDWVGPDRILSPPVWRSQFHLGGGIWLACYPSNVDGWLYVPDVSTVELDFLGIDRFKPQNRSFNQTEEDAFCERIQLLDPLHDRDNPERAYLPPPDDPENKLPRVRNIFCWPKTGGAWVKKLSYMAEWGWWDGGEIKVTTEGEPSLVGAIWNAHSMEERCQAFERAEGKFCAKLEYCEETKRFIGKKIWLDD</sequence>
<reference evidence="2 3" key="1">
    <citation type="submission" date="2023-08" db="EMBL/GenBank/DDBJ databases">
        <authorList>
            <person name="Palmer J.M."/>
        </authorList>
    </citation>
    <scope>NUCLEOTIDE SEQUENCE [LARGE SCALE GENOMIC DNA]</scope>
    <source>
        <strain evidence="2 3">TWF481</strain>
    </source>
</reference>
<keyword evidence="1" id="KW-1133">Transmembrane helix</keyword>
<evidence type="ECO:0000313" key="2">
    <source>
        <dbReference type="EMBL" id="KAK6511345.1"/>
    </source>
</evidence>
<keyword evidence="3" id="KW-1185">Reference proteome</keyword>
<feature type="transmembrane region" description="Helical" evidence="1">
    <location>
        <begin position="24"/>
        <end position="42"/>
    </location>
</feature>
<keyword evidence="1" id="KW-0472">Membrane</keyword>
<evidence type="ECO:0000256" key="1">
    <source>
        <dbReference type="SAM" id="Phobius"/>
    </source>
</evidence>
<comment type="caution">
    <text evidence="2">The sequence shown here is derived from an EMBL/GenBank/DDBJ whole genome shotgun (WGS) entry which is preliminary data.</text>
</comment>
<protein>
    <submittedName>
        <fullName evidence="2">Uncharacterized protein</fullName>
    </submittedName>
</protein>
<evidence type="ECO:0000313" key="3">
    <source>
        <dbReference type="Proteomes" id="UP001370758"/>
    </source>
</evidence>
<gene>
    <name evidence="2" type="ORF">TWF481_000265</name>
</gene>
<accession>A0AAV9WNP8</accession>
<keyword evidence="1" id="KW-0812">Transmembrane</keyword>
<proteinExistence type="predicted"/>
<dbReference type="Proteomes" id="UP001370758">
    <property type="component" value="Unassembled WGS sequence"/>
</dbReference>